<name>A0A067MJ56_BOTB1</name>
<evidence type="ECO:0000256" key="4">
    <source>
        <dbReference type="ARBA" id="ARBA00023010"/>
    </source>
</evidence>
<dbReference type="InterPro" id="IPR025655">
    <property type="entry name" value="PEX14"/>
</dbReference>
<dbReference type="STRING" id="930990.A0A067MJ56"/>
<feature type="compositionally biased region" description="Low complexity" evidence="12">
    <location>
        <begin position="61"/>
        <end position="74"/>
    </location>
</feature>
<feature type="coiled-coil region" evidence="11">
    <location>
        <begin position="149"/>
        <end position="251"/>
    </location>
</feature>
<comment type="subcellular location">
    <subcellularLocation>
        <location evidence="9 10">Peroxisome membrane</location>
    </subcellularLocation>
</comment>
<keyword evidence="13" id="KW-0812">Transmembrane</keyword>
<dbReference type="EMBL" id="KL198057">
    <property type="protein sequence ID" value="KDQ11606.1"/>
    <property type="molecule type" value="Genomic_DNA"/>
</dbReference>
<organism evidence="15 16">
    <name type="scientific">Botryobasidium botryosum (strain FD-172 SS1)</name>
    <dbReference type="NCBI Taxonomy" id="930990"/>
    <lineage>
        <taxon>Eukaryota</taxon>
        <taxon>Fungi</taxon>
        <taxon>Dikarya</taxon>
        <taxon>Basidiomycota</taxon>
        <taxon>Agaricomycotina</taxon>
        <taxon>Agaricomycetes</taxon>
        <taxon>Cantharellales</taxon>
        <taxon>Botryobasidiaceae</taxon>
        <taxon>Botryobasidium</taxon>
    </lineage>
</organism>
<evidence type="ECO:0000259" key="14">
    <source>
        <dbReference type="Pfam" id="PF04695"/>
    </source>
</evidence>
<evidence type="ECO:0000256" key="6">
    <source>
        <dbReference type="ARBA" id="ARBA00023140"/>
    </source>
</evidence>
<keyword evidence="4" id="KW-0811">Translocation</keyword>
<evidence type="ECO:0000256" key="3">
    <source>
        <dbReference type="ARBA" id="ARBA00022927"/>
    </source>
</evidence>
<keyword evidence="5 10" id="KW-0472">Membrane</keyword>
<evidence type="ECO:0000313" key="15">
    <source>
        <dbReference type="EMBL" id="KDQ11606.1"/>
    </source>
</evidence>
<keyword evidence="13" id="KW-1133">Transmembrane helix</keyword>
<evidence type="ECO:0000256" key="10">
    <source>
        <dbReference type="RuleBase" id="RU367032"/>
    </source>
</evidence>
<dbReference type="OrthoDB" id="5549158at2759"/>
<accession>A0A067MJ56</accession>
<dbReference type="InParanoid" id="A0A067MJ56"/>
<dbReference type="HOGENOM" id="CLU_045718_0_0_1"/>
<sequence length="339" mass="35852">MSSENRHDLIRNAISFLTDPKTQSYPMTQRISFLESKGLTGAEIEDVLRQAAVMNSTANPSSRASSVASTASSSNYGTHIPSYGPPPSYGNMGYMMQHPPPAVPQRDWRDYFIMAVVSGGVMFGVVSLARKYLVPFMRPPAQTAYESDASALAAQFDAAEALLKEIQESTTASREAAEEQKAQVDAAIAGVEKAVEDIKEGERRAQQELAELKDEVESVKDLLPKMLEKNKEHQNAALAELQQELKSLKALLLTRKPESVTPARVNSPGSSIRDYMSVGKPTIPAWQLASPGTPSTPGGVGSSGGALGTVQDASKTGAQTDGTSVNSVGGAAGPGPSGN</sequence>
<keyword evidence="16" id="KW-1185">Reference proteome</keyword>
<protein>
    <recommendedName>
        <fullName evidence="7 10">Peroxisomal membrane protein PEX14</fullName>
    </recommendedName>
    <alternativeName>
        <fullName evidence="8 10">Peroxin-14</fullName>
    </alternativeName>
</protein>
<feature type="transmembrane region" description="Helical" evidence="13">
    <location>
        <begin position="111"/>
        <end position="129"/>
    </location>
</feature>
<evidence type="ECO:0000256" key="12">
    <source>
        <dbReference type="SAM" id="MobiDB-lite"/>
    </source>
</evidence>
<dbReference type="GO" id="GO:0005102">
    <property type="term" value="F:signaling receptor binding"/>
    <property type="evidence" value="ECO:0007669"/>
    <property type="project" value="TreeGrafter"/>
</dbReference>
<gene>
    <name evidence="15" type="ORF">BOTBODRAFT_57362</name>
</gene>
<evidence type="ECO:0000256" key="8">
    <source>
        <dbReference type="ARBA" id="ARBA00029691"/>
    </source>
</evidence>
<dbReference type="GO" id="GO:0016560">
    <property type="term" value="P:protein import into peroxisome matrix, docking"/>
    <property type="evidence" value="ECO:0007669"/>
    <property type="project" value="UniProtKB-UniRule"/>
</dbReference>
<evidence type="ECO:0000256" key="1">
    <source>
        <dbReference type="ARBA" id="ARBA00005443"/>
    </source>
</evidence>
<keyword evidence="11" id="KW-0175">Coiled coil</keyword>
<dbReference type="AlphaFoldDB" id="A0A067MJ56"/>
<dbReference type="GO" id="GO:0005778">
    <property type="term" value="C:peroxisomal membrane"/>
    <property type="evidence" value="ECO:0007669"/>
    <property type="project" value="UniProtKB-SubCell"/>
</dbReference>
<dbReference type="PANTHER" id="PTHR23058:SF0">
    <property type="entry name" value="PEROXISOMAL MEMBRANE PROTEIN PEX14"/>
    <property type="match status" value="1"/>
</dbReference>
<comment type="similarity">
    <text evidence="1 10">Belongs to the peroxin-14 family.</text>
</comment>
<feature type="compositionally biased region" description="Polar residues" evidence="12">
    <location>
        <begin position="311"/>
        <end position="324"/>
    </location>
</feature>
<keyword evidence="2 10" id="KW-0813">Transport</keyword>
<dbReference type="Proteomes" id="UP000027195">
    <property type="component" value="Unassembled WGS sequence"/>
</dbReference>
<dbReference type="Gene3D" id="1.10.10.10">
    <property type="entry name" value="Winged helix-like DNA-binding domain superfamily/Winged helix DNA-binding domain"/>
    <property type="match status" value="1"/>
</dbReference>
<comment type="function">
    <text evidence="10">Component of the PEX13-PEX14 docking complex, a translocon channel that specifically mediates the import of peroxisomal cargo proteins bound to PEX5 receptor. The PEX13-PEX14 docking complex forms a large import pore which can be opened to a diameter of about 9 nm. Mechanistically, PEX5 receptor along with cargo proteins associates with the PEX14 subunit of the PEX13-PEX14 docking complex in the cytosol, leading to the insertion of the receptor into the organelle membrane with the concomitant translocation of the cargo into the peroxisome matrix.</text>
</comment>
<dbReference type="PANTHER" id="PTHR23058">
    <property type="entry name" value="PEROXISOMAL MEMBRANE PROTEIN PEX14"/>
    <property type="match status" value="1"/>
</dbReference>
<dbReference type="GO" id="GO:1990429">
    <property type="term" value="C:peroxisomal importomer complex"/>
    <property type="evidence" value="ECO:0007669"/>
    <property type="project" value="TreeGrafter"/>
</dbReference>
<dbReference type="InterPro" id="IPR006785">
    <property type="entry name" value="Pex14_N"/>
</dbReference>
<evidence type="ECO:0000256" key="2">
    <source>
        <dbReference type="ARBA" id="ARBA00022448"/>
    </source>
</evidence>
<dbReference type="Pfam" id="PF04695">
    <property type="entry name" value="Pex14_N"/>
    <property type="match status" value="1"/>
</dbReference>
<evidence type="ECO:0000256" key="5">
    <source>
        <dbReference type="ARBA" id="ARBA00023136"/>
    </source>
</evidence>
<feature type="domain" description="Peroxisome membrane anchor protein Pex14p N-terminal" evidence="14">
    <location>
        <begin position="6"/>
        <end position="49"/>
    </location>
</feature>
<dbReference type="InterPro" id="IPR036388">
    <property type="entry name" value="WH-like_DNA-bd_sf"/>
</dbReference>
<evidence type="ECO:0000256" key="13">
    <source>
        <dbReference type="SAM" id="Phobius"/>
    </source>
</evidence>
<keyword evidence="3 10" id="KW-0653">Protein transport</keyword>
<feature type="region of interest" description="Disordered" evidence="12">
    <location>
        <begin position="287"/>
        <end position="339"/>
    </location>
</feature>
<dbReference type="CDD" id="cd06503">
    <property type="entry name" value="ATP-synt_Fo_b"/>
    <property type="match status" value="1"/>
</dbReference>
<keyword evidence="6 10" id="KW-0576">Peroxisome</keyword>
<evidence type="ECO:0000313" key="16">
    <source>
        <dbReference type="Proteomes" id="UP000027195"/>
    </source>
</evidence>
<feature type="compositionally biased region" description="Low complexity" evidence="12">
    <location>
        <begin position="288"/>
        <end position="297"/>
    </location>
</feature>
<proteinExistence type="inferred from homology"/>
<evidence type="ECO:0000256" key="7">
    <source>
        <dbReference type="ARBA" id="ARBA00029502"/>
    </source>
</evidence>
<reference evidence="16" key="1">
    <citation type="journal article" date="2014" name="Proc. Natl. Acad. Sci. U.S.A.">
        <title>Extensive sampling of basidiomycete genomes demonstrates inadequacy of the white-rot/brown-rot paradigm for wood decay fungi.</title>
        <authorList>
            <person name="Riley R."/>
            <person name="Salamov A.A."/>
            <person name="Brown D.W."/>
            <person name="Nagy L.G."/>
            <person name="Floudas D."/>
            <person name="Held B.W."/>
            <person name="Levasseur A."/>
            <person name="Lombard V."/>
            <person name="Morin E."/>
            <person name="Otillar R."/>
            <person name="Lindquist E.A."/>
            <person name="Sun H."/>
            <person name="LaButti K.M."/>
            <person name="Schmutz J."/>
            <person name="Jabbour D."/>
            <person name="Luo H."/>
            <person name="Baker S.E."/>
            <person name="Pisabarro A.G."/>
            <person name="Walton J.D."/>
            <person name="Blanchette R.A."/>
            <person name="Henrissat B."/>
            <person name="Martin F."/>
            <person name="Cullen D."/>
            <person name="Hibbett D.S."/>
            <person name="Grigoriev I.V."/>
        </authorList>
    </citation>
    <scope>NUCLEOTIDE SEQUENCE [LARGE SCALE GENOMIC DNA]</scope>
    <source>
        <strain evidence="16">FD-172 SS1</strain>
    </source>
</reference>
<dbReference type="FunCoup" id="A0A067MJ56">
    <property type="interactions" value="20"/>
</dbReference>
<feature type="compositionally biased region" description="Gly residues" evidence="12">
    <location>
        <begin position="298"/>
        <end position="307"/>
    </location>
</feature>
<feature type="compositionally biased region" description="Gly residues" evidence="12">
    <location>
        <begin position="330"/>
        <end position="339"/>
    </location>
</feature>
<feature type="region of interest" description="Disordered" evidence="12">
    <location>
        <begin position="58"/>
        <end position="82"/>
    </location>
</feature>
<evidence type="ECO:0000256" key="9">
    <source>
        <dbReference type="ARBA" id="ARBA00046271"/>
    </source>
</evidence>
<evidence type="ECO:0000256" key="11">
    <source>
        <dbReference type="SAM" id="Coils"/>
    </source>
</evidence>